<dbReference type="RefSeq" id="WP_008379686.1">
    <property type="nucleotide sequence ID" value="NZ_BAOP01000019.1"/>
</dbReference>
<feature type="binding site" description="via carbamate group" evidence="4">
    <location>
        <position position="144"/>
    </location>
    <ligand>
        <name>Zn(2+)</name>
        <dbReference type="ChEBI" id="CHEBI:29105"/>
        <label>2</label>
    </ligand>
</feature>
<dbReference type="OrthoDB" id="9795018at2"/>
<reference evidence="6 7" key="1">
    <citation type="submission" date="2013-02" db="EMBL/GenBank/DDBJ databases">
        <title>Whole genome shotgun sequence of Gordonia malaquae NBRC 108250.</title>
        <authorList>
            <person name="Yoshida I."/>
            <person name="Hosoyama A."/>
            <person name="Tsuchikane K."/>
            <person name="Ando Y."/>
            <person name="Baba S."/>
            <person name="Ohji S."/>
            <person name="Hamada M."/>
            <person name="Tamura T."/>
            <person name="Yamazoe A."/>
            <person name="Yamazaki S."/>
            <person name="Fujita N."/>
        </authorList>
    </citation>
    <scope>NUCLEOTIDE SEQUENCE [LARGE SCALE GENOMIC DNA]</scope>
    <source>
        <strain evidence="6 7">NBRC 108250</strain>
    </source>
</reference>
<evidence type="ECO:0000256" key="3">
    <source>
        <dbReference type="PIRSR" id="PIRSR601559-50"/>
    </source>
</evidence>
<feature type="binding site" evidence="4">
    <location>
        <position position="177"/>
    </location>
    <ligand>
        <name>Zn(2+)</name>
        <dbReference type="ChEBI" id="CHEBI:29105"/>
        <label>2</label>
    </ligand>
</feature>
<dbReference type="GO" id="GO:0016788">
    <property type="term" value="F:hydrolase activity, acting on ester bonds"/>
    <property type="evidence" value="ECO:0007669"/>
    <property type="project" value="InterPro"/>
</dbReference>
<dbReference type="PANTHER" id="PTHR10819:SF3">
    <property type="entry name" value="PHOSPHOTRIESTERASE-RELATED PROTEIN"/>
    <property type="match status" value="1"/>
</dbReference>
<dbReference type="Gene3D" id="3.20.20.140">
    <property type="entry name" value="Metal-dependent hydrolases"/>
    <property type="match status" value="1"/>
</dbReference>
<dbReference type="InterPro" id="IPR017947">
    <property type="entry name" value="AryldialkylPase_Zn-BS"/>
</dbReference>
<gene>
    <name evidence="6" type="primary">qsdA</name>
    <name evidence="6" type="ORF">GM1_019_00360</name>
</gene>
<dbReference type="PANTHER" id="PTHR10819">
    <property type="entry name" value="PHOSPHOTRIESTERASE-RELATED"/>
    <property type="match status" value="1"/>
</dbReference>
<keyword evidence="2" id="KW-0378">Hydrolase</keyword>
<dbReference type="Proteomes" id="UP000035009">
    <property type="component" value="Unassembled WGS sequence"/>
</dbReference>
<dbReference type="AlphaFoldDB" id="M3VG29"/>
<evidence type="ECO:0000313" key="6">
    <source>
        <dbReference type="EMBL" id="GAC80574.1"/>
    </source>
</evidence>
<dbReference type="GO" id="GO:0008270">
    <property type="term" value="F:zinc ion binding"/>
    <property type="evidence" value="ECO:0007669"/>
    <property type="project" value="InterPro"/>
</dbReference>
<keyword evidence="7" id="KW-1185">Reference proteome</keyword>
<dbReference type="PROSITE" id="PS51347">
    <property type="entry name" value="PHOSPHOTRIESTERASE_2"/>
    <property type="match status" value="1"/>
</dbReference>
<dbReference type="STRING" id="410332.SAMN04488550_1325"/>
<dbReference type="eggNOG" id="COG1735">
    <property type="taxonomic scope" value="Bacteria"/>
</dbReference>
<feature type="modified residue" description="N6-carboxylysine" evidence="3 5">
    <location>
        <position position="144"/>
    </location>
</feature>
<keyword evidence="1 4" id="KW-0479">Metal-binding</keyword>
<comment type="caution">
    <text evidence="6">The sequence shown here is derived from an EMBL/GenBank/DDBJ whole genome shotgun (WGS) entry which is preliminary data.</text>
</comment>
<evidence type="ECO:0000256" key="4">
    <source>
        <dbReference type="PIRSR" id="PIRSR601559-51"/>
    </source>
</evidence>
<evidence type="ECO:0000256" key="1">
    <source>
        <dbReference type="ARBA" id="ARBA00022723"/>
    </source>
</evidence>
<dbReference type="InterPro" id="IPR001559">
    <property type="entry name" value="Phosphotriesterase"/>
</dbReference>
<proteinExistence type="inferred from homology"/>
<feature type="binding site" evidence="4">
    <location>
        <position position="24"/>
    </location>
    <ligand>
        <name>Zn(2+)</name>
        <dbReference type="ChEBI" id="CHEBI:29105"/>
        <label>1</label>
    </ligand>
</feature>
<dbReference type="Pfam" id="PF02126">
    <property type="entry name" value="PTE"/>
    <property type="match status" value="1"/>
</dbReference>
<comment type="similarity">
    <text evidence="5">Belongs to the metallo-dependent hydrolases superfamily. Phosphotriesterase family.</text>
</comment>
<comment type="cofactor">
    <cofactor evidence="4">
        <name>a divalent metal cation</name>
        <dbReference type="ChEBI" id="CHEBI:60240"/>
    </cofactor>
    <text evidence="4">Binds 2 divalent metal cations per subunit.</text>
</comment>
<name>M3VG29_GORML</name>
<feature type="binding site" evidence="4">
    <location>
        <position position="263"/>
    </location>
    <ligand>
        <name>Zn(2+)</name>
        <dbReference type="ChEBI" id="CHEBI:29105"/>
        <label>1</label>
    </ligand>
</feature>
<feature type="binding site" description="via carbamate group" evidence="4">
    <location>
        <position position="144"/>
    </location>
    <ligand>
        <name>Zn(2+)</name>
        <dbReference type="ChEBI" id="CHEBI:29105"/>
        <label>1</label>
    </ligand>
</feature>
<protein>
    <submittedName>
        <fullName evidence="6">N-acylhomoserine lactonase</fullName>
    </submittedName>
</protein>
<feature type="binding site" evidence="4">
    <location>
        <position position="22"/>
    </location>
    <ligand>
        <name>Zn(2+)</name>
        <dbReference type="ChEBI" id="CHEBI:29105"/>
        <label>1</label>
    </ligand>
</feature>
<dbReference type="SUPFAM" id="SSF51556">
    <property type="entry name" value="Metallo-dependent hydrolases"/>
    <property type="match status" value="1"/>
</dbReference>
<dbReference type="PROSITE" id="PS01322">
    <property type="entry name" value="PHOSPHOTRIESTERASE_1"/>
    <property type="match status" value="1"/>
</dbReference>
<organism evidence="6 7">
    <name type="scientific">Gordonia malaquae NBRC 108250</name>
    <dbReference type="NCBI Taxonomy" id="1223542"/>
    <lineage>
        <taxon>Bacteria</taxon>
        <taxon>Bacillati</taxon>
        <taxon>Actinomycetota</taxon>
        <taxon>Actinomycetes</taxon>
        <taxon>Mycobacteriales</taxon>
        <taxon>Gordoniaceae</taxon>
        <taxon>Gordonia</taxon>
    </lineage>
</organism>
<dbReference type="InterPro" id="IPR032466">
    <property type="entry name" value="Metal_Hydrolase"/>
</dbReference>
<dbReference type="EMBL" id="BAOP01000019">
    <property type="protein sequence ID" value="GAC80574.1"/>
    <property type="molecule type" value="Genomic_DNA"/>
</dbReference>
<evidence type="ECO:0000256" key="2">
    <source>
        <dbReference type="ARBA" id="ARBA00022801"/>
    </source>
</evidence>
<sequence>MSTIQTVSGPIDSSELGRTLVHEHVFILNTEHKENYLTDWDEEQQITDAVAKLTELKEIGIDSIMDPTVLGLGRYIPRIKRIAEQIDLNVVVATGLYTYNDVPFQFEYRGPGTLVEMPEPLTEMFVKDITEGIANTGVRAGILKCAIEHQGLTPGVERVMRAVGQAHVQTGAPITVHTNPAAGTGLIAQQVLKEEGVDLSKVIIGHCGDSNDIDYLCKVADNGSMLGMDRFGLDVFNPTGERITTIIELVRRGYVDKITLAHDANCFIDYFSPEHKHAIAPNWNYTHISKDVIPALLDGGVTEADINTILVTNPRRHFE</sequence>
<feature type="binding site" evidence="4">
    <location>
        <position position="206"/>
    </location>
    <ligand>
        <name>Zn(2+)</name>
        <dbReference type="ChEBI" id="CHEBI:29105"/>
        <label>2</label>
    </ligand>
</feature>
<evidence type="ECO:0000256" key="5">
    <source>
        <dbReference type="PROSITE-ProRule" id="PRU00679"/>
    </source>
</evidence>
<evidence type="ECO:0000313" key="7">
    <source>
        <dbReference type="Proteomes" id="UP000035009"/>
    </source>
</evidence>
<accession>M3VG29</accession>